<accession>A0A7S7NV85</accession>
<gene>
    <name evidence="4 6" type="primary">mtnP</name>
    <name evidence="6" type="ORF">IRI77_10920</name>
</gene>
<evidence type="ECO:0000259" key="5">
    <source>
        <dbReference type="Pfam" id="PF01048"/>
    </source>
</evidence>
<dbReference type="CDD" id="cd09010">
    <property type="entry name" value="MTAP_SsMTAPII_like_MTIP"/>
    <property type="match status" value="1"/>
</dbReference>
<evidence type="ECO:0000313" key="7">
    <source>
        <dbReference type="Proteomes" id="UP000593892"/>
    </source>
</evidence>
<keyword evidence="3 4" id="KW-0660">Purine salvage</keyword>
<dbReference type="InterPro" id="IPR000845">
    <property type="entry name" value="Nucleoside_phosphorylase_d"/>
</dbReference>
<dbReference type="SUPFAM" id="SSF53167">
    <property type="entry name" value="Purine and uridine phosphorylases"/>
    <property type="match status" value="1"/>
</dbReference>
<dbReference type="Pfam" id="PF01048">
    <property type="entry name" value="PNP_UDP_1"/>
    <property type="match status" value="1"/>
</dbReference>
<dbReference type="InterPro" id="IPR035994">
    <property type="entry name" value="Nucleoside_phosphorylase_sf"/>
</dbReference>
<comment type="pathway">
    <text evidence="4">Amino-acid biosynthesis; L-methionine biosynthesis via salvage pathway; S-methyl-5-thio-alpha-D-ribose 1-phosphate from S-methyl-5'-thioadenosine (phosphorylase route): step 1/1.</text>
</comment>
<comment type="function">
    <text evidence="4">Catalyzes the reversible phosphorylation of S-methyl-5'-thioadenosine (MTA) to adenine and 5-methylthioribose-1-phosphate. Involved in the breakdown of MTA, a major by-product of polyamine biosynthesis. Responsible for the first step in the methionine salvage pathway after MTA has been generated from S-adenosylmethionine. Has broad substrate specificity with 6-aminopurine nucleosides as preferred substrates.</text>
</comment>
<dbReference type="PANTHER" id="PTHR42679:SF2">
    <property type="entry name" value="S-METHYL-5'-THIOADENOSINE PHOSPHORYLASE"/>
    <property type="match status" value="1"/>
</dbReference>
<evidence type="ECO:0000256" key="3">
    <source>
        <dbReference type="ARBA" id="ARBA00022726"/>
    </source>
</evidence>
<evidence type="ECO:0000256" key="1">
    <source>
        <dbReference type="ARBA" id="ARBA00022676"/>
    </source>
</evidence>
<feature type="binding site" evidence="4">
    <location>
        <position position="188"/>
    </location>
    <ligand>
        <name>substrate</name>
    </ligand>
</feature>
<evidence type="ECO:0000256" key="4">
    <source>
        <dbReference type="HAMAP-Rule" id="MF_01963"/>
    </source>
</evidence>
<dbReference type="GO" id="GO:0005829">
    <property type="term" value="C:cytosol"/>
    <property type="evidence" value="ECO:0007669"/>
    <property type="project" value="TreeGrafter"/>
</dbReference>
<comment type="subunit">
    <text evidence="4">Homohexamer. Dimer of a homotrimer.</text>
</comment>
<feature type="binding site" evidence="4">
    <location>
        <position position="15"/>
    </location>
    <ligand>
        <name>phosphate</name>
        <dbReference type="ChEBI" id="CHEBI:43474"/>
    </ligand>
</feature>
<dbReference type="PANTHER" id="PTHR42679">
    <property type="entry name" value="S-METHYL-5'-THIOADENOSINE PHOSPHORYLASE"/>
    <property type="match status" value="1"/>
</dbReference>
<sequence>MAESLNPKIGIIGGSGLYHMPGFTNQREVKVDTPFGDPSDPYVVGELEGKPVAFLARHGRGHRISPSELNFRANIYGFKKLGIETIISLSAVGSLKEEHKPLDFVIPDQFVDRTRGRISTFFGEGLVAHVSFADPVCHHLAATLNQACQHAGVAAKLGGTYICMEGPAFSTKAESNLYRSWGMDVIGMTNLQEAKLAREAELCYSTIAMVTDYDCWHPDHDAVTVADIIRNLTHNAENAAKVVKAAVGLLSGGPRICGCGRALEYAILTDKSTVPPATCQKLELLVGKYFQA</sequence>
<feature type="domain" description="Nucleoside phosphorylase" evidence="5">
    <location>
        <begin position="8"/>
        <end position="247"/>
    </location>
</feature>
<keyword evidence="2 4" id="KW-0808">Transferase</keyword>
<name>A0A7S7NV85_PALFE</name>
<organism evidence="6 7">
    <name type="scientific">Paludibaculum fermentans</name>
    <dbReference type="NCBI Taxonomy" id="1473598"/>
    <lineage>
        <taxon>Bacteria</taxon>
        <taxon>Pseudomonadati</taxon>
        <taxon>Acidobacteriota</taxon>
        <taxon>Terriglobia</taxon>
        <taxon>Bryobacterales</taxon>
        <taxon>Bryobacteraceae</taxon>
        <taxon>Paludibaculum</taxon>
    </lineage>
</organism>
<proteinExistence type="inferred from homology"/>
<dbReference type="Gene3D" id="3.40.50.1580">
    <property type="entry name" value="Nucleoside phosphorylase domain"/>
    <property type="match status" value="1"/>
</dbReference>
<dbReference type="GO" id="GO:0017061">
    <property type="term" value="F:S-methyl-5-thioadenosine phosphorylase activity"/>
    <property type="evidence" value="ECO:0007669"/>
    <property type="project" value="UniProtKB-UniRule"/>
</dbReference>
<protein>
    <recommendedName>
        <fullName evidence="4">S-methyl-5'-thioadenosine phosphorylase</fullName>
        <ecNumber evidence="4">2.4.2.28</ecNumber>
    </recommendedName>
    <alternativeName>
        <fullName evidence="4">5'-methylthioadenosine phosphorylase</fullName>
        <shortName evidence="4">MTA phosphorylase</shortName>
        <shortName evidence="4">MTAP</shortName>
    </alternativeName>
</protein>
<evidence type="ECO:0000313" key="6">
    <source>
        <dbReference type="EMBL" id="QOY90438.1"/>
    </source>
</evidence>
<keyword evidence="1 4" id="KW-0328">Glycosyltransferase</keyword>
<evidence type="ECO:0000256" key="2">
    <source>
        <dbReference type="ARBA" id="ARBA00022679"/>
    </source>
</evidence>
<dbReference type="InterPro" id="IPR010044">
    <property type="entry name" value="MTAP"/>
</dbReference>
<dbReference type="FunFam" id="3.40.50.1580:FF:000012">
    <property type="entry name" value="Probable 6-oxopurine nucleoside phosphorylase"/>
    <property type="match status" value="1"/>
</dbReference>
<dbReference type="GO" id="GO:0019509">
    <property type="term" value="P:L-methionine salvage from methylthioadenosine"/>
    <property type="evidence" value="ECO:0007669"/>
    <property type="project" value="UniProtKB-UniRule"/>
</dbReference>
<comment type="similarity">
    <text evidence="4">Belongs to the PNP/MTAP phosphorylase family. MTAP subfamily.</text>
</comment>
<dbReference type="NCBIfam" id="TIGR01694">
    <property type="entry name" value="MTAP"/>
    <property type="match status" value="1"/>
</dbReference>
<feature type="binding site" evidence="4">
    <location>
        <begin position="90"/>
        <end position="91"/>
    </location>
    <ligand>
        <name>phosphate</name>
        <dbReference type="ChEBI" id="CHEBI:43474"/>
    </ligand>
</feature>
<dbReference type="RefSeq" id="WP_194452102.1">
    <property type="nucleotide sequence ID" value="NZ_CP063849.1"/>
</dbReference>
<feature type="site" description="Important for substrate specificity" evidence="4">
    <location>
        <position position="225"/>
    </location>
</feature>
<dbReference type="EMBL" id="CP063849">
    <property type="protein sequence ID" value="QOY90438.1"/>
    <property type="molecule type" value="Genomic_DNA"/>
</dbReference>
<comment type="catalytic activity">
    <reaction evidence="4">
        <text>S-methyl-5'-thioadenosine + phosphate = 5-(methylsulfanyl)-alpha-D-ribose 1-phosphate + adenine</text>
        <dbReference type="Rhea" id="RHEA:11852"/>
        <dbReference type="ChEBI" id="CHEBI:16708"/>
        <dbReference type="ChEBI" id="CHEBI:17509"/>
        <dbReference type="ChEBI" id="CHEBI:43474"/>
        <dbReference type="ChEBI" id="CHEBI:58533"/>
        <dbReference type="EC" id="2.4.2.28"/>
    </reaction>
</comment>
<dbReference type="UniPathway" id="UPA00904">
    <property type="reaction ID" value="UER00873"/>
</dbReference>
<dbReference type="AlphaFoldDB" id="A0A7S7NV85"/>
<feature type="binding site" evidence="4">
    <location>
        <begin position="212"/>
        <end position="214"/>
    </location>
    <ligand>
        <name>substrate</name>
    </ligand>
</feature>
<dbReference type="EC" id="2.4.2.28" evidence="4"/>
<dbReference type="KEGG" id="pfer:IRI77_10920"/>
<dbReference type="Proteomes" id="UP000593892">
    <property type="component" value="Chromosome"/>
</dbReference>
<reference evidence="6 7" key="1">
    <citation type="submission" date="2020-10" db="EMBL/GenBank/DDBJ databases">
        <title>Complete genome sequence of Paludibaculum fermentans P105T, a facultatively anaerobic acidobacterium capable of dissimilatory Fe(III) reduction.</title>
        <authorList>
            <person name="Dedysh S.N."/>
            <person name="Beletsky A.V."/>
            <person name="Kulichevskaya I.S."/>
            <person name="Mardanov A.V."/>
            <person name="Ravin N.V."/>
        </authorList>
    </citation>
    <scope>NUCLEOTIDE SEQUENCE [LARGE SCALE GENOMIC DNA]</scope>
    <source>
        <strain evidence="6 7">P105</strain>
    </source>
</reference>
<feature type="binding site" evidence="4">
    <location>
        <position position="189"/>
    </location>
    <ligand>
        <name>phosphate</name>
        <dbReference type="ChEBI" id="CHEBI:43474"/>
    </ligand>
</feature>
<dbReference type="HAMAP" id="MF_01963">
    <property type="entry name" value="MTAP"/>
    <property type="match status" value="1"/>
</dbReference>
<keyword evidence="7" id="KW-1185">Reference proteome</keyword>
<feature type="site" description="Important for substrate specificity" evidence="4">
    <location>
        <position position="170"/>
    </location>
</feature>
<feature type="binding site" evidence="4">
    <location>
        <begin position="57"/>
        <end position="58"/>
    </location>
    <ligand>
        <name>phosphate</name>
        <dbReference type="ChEBI" id="CHEBI:43474"/>
    </ligand>
</feature>
<dbReference type="GO" id="GO:0006166">
    <property type="term" value="P:purine ribonucleoside salvage"/>
    <property type="evidence" value="ECO:0007669"/>
    <property type="project" value="UniProtKB-KW"/>
</dbReference>